<organism evidence="1 2">
    <name type="scientific">Claviceps arundinis</name>
    <dbReference type="NCBI Taxonomy" id="1623583"/>
    <lineage>
        <taxon>Eukaryota</taxon>
        <taxon>Fungi</taxon>
        <taxon>Dikarya</taxon>
        <taxon>Ascomycota</taxon>
        <taxon>Pezizomycotina</taxon>
        <taxon>Sordariomycetes</taxon>
        <taxon>Hypocreomycetidae</taxon>
        <taxon>Hypocreales</taxon>
        <taxon>Clavicipitaceae</taxon>
        <taxon>Claviceps</taxon>
    </lineage>
</organism>
<evidence type="ECO:0000313" key="2">
    <source>
        <dbReference type="Proteomes" id="UP000742024"/>
    </source>
</evidence>
<keyword evidence="2" id="KW-1185">Reference proteome</keyword>
<reference evidence="1 2" key="1">
    <citation type="journal article" date="2020" name="bioRxiv">
        <title>Whole genome comparisons of ergot fungi reveals the divergence and evolution of species within the genus Claviceps are the result of varying mechanisms driving genome evolution and host range expansion.</title>
        <authorList>
            <person name="Wyka S.A."/>
            <person name="Mondo S.J."/>
            <person name="Liu M."/>
            <person name="Dettman J."/>
            <person name="Nalam V."/>
            <person name="Broders K.D."/>
        </authorList>
    </citation>
    <scope>NUCLEOTIDE SEQUENCE [LARGE SCALE GENOMIC DNA]</scope>
    <source>
        <strain evidence="1 2">LM583</strain>
    </source>
</reference>
<accession>A0ABQ7PG75</accession>
<gene>
    <name evidence="1" type="ORF">E4U57_006847</name>
</gene>
<evidence type="ECO:0000313" key="1">
    <source>
        <dbReference type="EMBL" id="KAG5962729.1"/>
    </source>
</evidence>
<dbReference type="Proteomes" id="UP000742024">
    <property type="component" value="Unassembled WGS sequence"/>
</dbReference>
<dbReference type="EMBL" id="SRPR01000063">
    <property type="protein sequence ID" value="KAG5962729.1"/>
    <property type="molecule type" value="Genomic_DNA"/>
</dbReference>
<proteinExistence type="predicted"/>
<comment type="caution">
    <text evidence="1">The sequence shown here is derived from an EMBL/GenBank/DDBJ whole genome shotgun (WGS) entry which is preliminary data.</text>
</comment>
<sequence>MAYQTTVQLEGINVSDDCKSLRNVEAYKFYLMNFVKTRRAPLDTPLWPRNKWTVLKPGTRLCLWDKGNGVPCLHTTTNRNNLGAHYKEHAKEYSLQPPEKGSGSRSTAIAYYEDMARKHQAARKAGKSVKKLHFVLDDDPPLDDCEEDAEIAREWGPPAGYFVQALMPMPMEADGSGLSKPAVQNLMKALDPNSTCGNNACIKARLCLQNASCVLWSKFEHVENEPLLQCHCKRVR</sequence>
<name>A0ABQ7PG75_9HYPO</name>
<protein>
    <submittedName>
        <fullName evidence="1">Uncharacterized protein</fullName>
    </submittedName>
</protein>